<dbReference type="PANTHER" id="PTHR33545">
    <property type="entry name" value="UPF0750 MEMBRANE PROTEIN YITT-RELATED"/>
    <property type="match status" value="1"/>
</dbReference>
<feature type="domain" description="DUF2179" evidence="6">
    <location>
        <begin position="35"/>
        <end position="71"/>
    </location>
</feature>
<dbReference type="OrthoDB" id="3180973at2"/>
<gene>
    <name evidence="7" type="ORF">SAMN05444406_10318</name>
</gene>
<proteinExistence type="predicted"/>
<dbReference type="InterPro" id="IPR015867">
    <property type="entry name" value="N-reg_PII/ATP_PRibTrfase_C"/>
</dbReference>
<comment type="subcellular location">
    <subcellularLocation>
        <location evidence="1">Cell membrane</location>
        <topology evidence="1">Multi-pass membrane protein</topology>
    </subcellularLocation>
</comment>
<name>A0A1I5SRD1_9FIRM</name>
<dbReference type="STRING" id="937334.SAMN05444406_10318"/>
<dbReference type="Pfam" id="PF10035">
    <property type="entry name" value="DUF2179"/>
    <property type="match status" value="1"/>
</dbReference>
<reference evidence="7 8" key="1">
    <citation type="submission" date="2016-10" db="EMBL/GenBank/DDBJ databases">
        <authorList>
            <person name="de Groot N.N."/>
        </authorList>
    </citation>
    <scope>NUCLEOTIDE SEQUENCE [LARGE SCALE GENOMIC DNA]</scope>
    <source>
        <strain evidence="7 8">DSM 20678</strain>
    </source>
</reference>
<evidence type="ECO:0000256" key="2">
    <source>
        <dbReference type="ARBA" id="ARBA00022475"/>
    </source>
</evidence>
<keyword evidence="4" id="KW-1133">Transmembrane helix</keyword>
<dbReference type="InterPro" id="IPR019264">
    <property type="entry name" value="DUF2179"/>
</dbReference>
<accession>A0A1I5SRD1</accession>
<protein>
    <submittedName>
        <fullName evidence="7">Uncharacterized 5xTM membrane BCR, YitT family COG1284</fullName>
    </submittedName>
</protein>
<dbReference type="AlphaFoldDB" id="A0A1I5SRD1"/>
<dbReference type="Gene3D" id="3.30.70.120">
    <property type="match status" value="1"/>
</dbReference>
<keyword evidence="8" id="KW-1185">Reference proteome</keyword>
<evidence type="ECO:0000256" key="5">
    <source>
        <dbReference type="ARBA" id="ARBA00023136"/>
    </source>
</evidence>
<evidence type="ECO:0000256" key="4">
    <source>
        <dbReference type="ARBA" id="ARBA00022989"/>
    </source>
</evidence>
<dbReference type="Proteomes" id="UP000198577">
    <property type="component" value="Unassembled WGS sequence"/>
</dbReference>
<dbReference type="InterPro" id="IPR051461">
    <property type="entry name" value="UPF0750_membrane"/>
</dbReference>
<dbReference type="PANTHER" id="PTHR33545:SF5">
    <property type="entry name" value="UPF0750 MEMBRANE PROTEIN YITT"/>
    <property type="match status" value="1"/>
</dbReference>
<organism evidence="7 8">
    <name type="scientific">Caldicoprobacter faecalis</name>
    <dbReference type="NCBI Taxonomy" id="937334"/>
    <lineage>
        <taxon>Bacteria</taxon>
        <taxon>Bacillati</taxon>
        <taxon>Bacillota</taxon>
        <taxon>Clostridia</taxon>
        <taxon>Caldicoprobacterales</taxon>
        <taxon>Caldicoprobacteraceae</taxon>
        <taxon>Caldicoprobacter</taxon>
    </lineage>
</organism>
<evidence type="ECO:0000256" key="1">
    <source>
        <dbReference type="ARBA" id="ARBA00004651"/>
    </source>
</evidence>
<keyword evidence="2" id="KW-1003">Cell membrane</keyword>
<dbReference type="GO" id="GO:0005886">
    <property type="term" value="C:plasma membrane"/>
    <property type="evidence" value="ECO:0007669"/>
    <property type="project" value="UniProtKB-SubCell"/>
</dbReference>
<evidence type="ECO:0000259" key="6">
    <source>
        <dbReference type="Pfam" id="PF10035"/>
    </source>
</evidence>
<dbReference type="RefSeq" id="WP_092281897.1">
    <property type="nucleotide sequence ID" value="NZ_FOXR01000003.1"/>
</dbReference>
<evidence type="ECO:0000313" key="8">
    <source>
        <dbReference type="Proteomes" id="UP000198577"/>
    </source>
</evidence>
<evidence type="ECO:0000256" key="3">
    <source>
        <dbReference type="ARBA" id="ARBA00022692"/>
    </source>
</evidence>
<keyword evidence="5" id="KW-0472">Membrane</keyword>
<sequence>MIAAIFGGLISGTGTGIVIRNRGSLGGTDIISLLIIYMVVRTMELSKLREVVHKVDPGAFMSIIDTREVEGKGFSVEEVL</sequence>
<dbReference type="EMBL" id="FOXR01000003">
    <property type="protein sequence ID" value="SFP73228.1"/>
    <property type="molecule type" value="Genomic_DNA"/>
</dbReference>
<evidence type="ECO:0000313" key="7">
    <source>
        <dbReference type="EMBL" id="SFP73228.1"/>
    </source>
</evidence>
<keyword evidence="3" id="KW-0812">Transmembrane</keyword>